<dbReference type="Proteomes" id="UP000269221">
    <property type="component" value="Unassembled WGS sequence"/>
</dbReference>
<name>A0A3M0J3T3_HIRRU</name>
<evidence type="ECO:0000313" key="1">
    <source>
        <dbReference type="EMBL" id="RMB95465.1"/>
    </source>
</evidence>
<accession>A0A3M0J3T3</accession>
<comment type="caution">
    <text evidence="1">The sequence shown here is derived from an EMBL/GenBank/DDBJ whole genome shotgun (WGS) entry which is preliminary data.</text>
</comment>
<keyword evidence="2" id="KW-1185">Reference proteome</keyword>
<dbReference type="AlphaFoldDB" id="A0A3M0J3T3"/>
<organism evidence="1 2">
    <name type="scientific">Hirundo rustica rustica</name>
    <dbReference type="NCBI Taxonomy" id="333673"/>
    <lineage>
        <taxon>Eukaryota</taxon>
        <taxon>Metazoa</taxon>
        <taxon>Chordata</taxon>
        <taxon>Craniata</taxon>
        <taxon>Vertebrata</taxon>
        <taxon>Euteleostomi</taxon>
        <taxon>Archelosauria</taxon>
        <taxon>Archosauria</taxon>
        <taxon>Dinosauria</taxon>
        <taxon>Saurischia</taxon>
        <taxon>Theropoda</taxon>
        <taxon>Coelurosauria</taxon>
        <taxon>Aves</taxon>
        <taxon>Neognathae</taxon>
        <taxon>Neoaves</taxon>
        <taxon>Telluraves</taxon>
        <taxon>Australaves</taxon>
        <taxon>Passeriformes</taxon>
        <taxon>Sylvioidea</taxon>
        <taxon>Hirundinidae</taxon>
        <taxon>Hirundo</taxon>
    </lineage>
</organism>
<protein>
    <submittedName>
        <fullName evidence="1">Uncharacterized protein</fullName>
    </submittedName>
</protein>
<dbReference type="EMBL" id="QRBI01000185">
    <property type="protein sequence ID" value="RMB95465.1"/>
    <property type="molecule type" value="Genomic_DNA"/>
</dbReference>
<reference evidence="1 2" key="1">
    <citation type="submission" date="2018-07" db="EMBL/GenBank/DDBJ databases">
        <title>A high quality draft genome assembly of the barn swallow (H. rustica rustica).</title>
        <authorList>
            <person name="Formenti G."/>
            <person name="Chiara M."/>
            <person name="Poveda L."/>
            <person name="Francoijs K.-J."/>
            <person name="Bonisoli-Alquati A."/>
            <person name="Canova L."/>
            <person name="Gianfranceschi L."/>
            <person name="Horner D.S."/>
            <person name="Saino N."/>
        </authorList>
    </citation>
    <scope>NUCLEOTIDE SEQUENCE [LARGE SCALE GENOMIC DNA]</scope>
    <source>
        <strain evidence="1">Chelidonia</strain>
        <tissue evidence="1">Blood</tissue>
    </source>
</reference>
<gene>
    <name evidence="1" type="ORF">DUI87_28088</name>
</gene>
<evidence type="ECO:0000313" key="2">
    <source>
        <dbReference type="Proteomes" id="UP000269221"/>
    </source>
</evidence>
<proteinExistence type="predicted"/>
<sequence length="161" mass="17280">MPCCVFPSSPIPGHHCLAPAMRPKEAHEQGRGSNCERNTGKIGLAHGFTSPEEQPWRPAALHPRFARTRSEQGLELGTGVFLPSDWWMWVTSVFLGELWSSAAREFSSLPSPCPAGHGLVSGQDKSESRGVNLDASQTILGFHDPKASVPNIIRGTGAASP</sequence>